<evidence type="ECO:0000313" key="4">
    <source>
        <dbReference type="Proteomes" id="UP000236370"/>
    </source>
</evidence>
<gene>
    <name evidence="3" type="ORF">CK820_G0040302</name>
</gene>
<dbReference type="PROSITE" id="PS51059">
    <property type="entry name" value="PARP_CATALYTIC"/>
    <property type="match status" value="1"/>
</dbReference>
<sequence length="61" mass="6696">LGKSFLQFSTMKMAHAPPGHHSVIGRPSVNGLAYAEYVIYRGEQVDTLKARHLCSIPAKNT</sequence>
<dbReference type="SMR" id="A0A2J8Q972"/>
<name>A0A2J8Q972_PANTR</name>
<feature type="non-terminal residue" evidence="3">
    <location>
        <position position="1"/>
    </location>
</feature>
<evidence type="ECO:0000256" key="1">
    <source>
        <dbReference type="ARBA" id="ARBA00024347"/>
    </source>
</evidence>
<dbReference type="GO" id="GO:0003950">
    <property type="term" value="F:NAD+ poly-ADP-ribosyltransferase activity"/>
    <property type="evidence" value="ECO:0007669"/>
    <property type="project" value="InterPro"/>
</dbReference>
<feature type="domain" description="PARP catalytic" evidence="2">
    <location>
        <begin position="1"/>
        <end position="57"/>
    </location>
</feature>
<comment type="similarity">
    <text evidence="1">Belongs to the ARTD/PARP family.</text>
</comment>
<reference evidence="3 4" key="1">
    <citation type="submission" date="2017-12" db="EMBL/GenBank/DDBJ databases">
        <title>High-resolution comparative analysis of great ape genomes.</title>
        <authorList>
            <person name="Pollen A."/>
            <person name="Hastie A."/>
            <person name="Hormozdiari F."/>
            <person name="Dougherty M."/>
            <person name="Liu R."/>
            <person name="Chaisson M."/>
            <person name="Hoppe E."/>
            <person name="Hill C."/>
            <person name="Pang A."/>
            <person name="Hillier L."/>
            <person name="Baker C."/>
            <person name="Armstrong J."/>
            <person name="Shendure J."/>
            <person name="Paten B."/>
            <person name="Wilson R."/>
            <person name="Chao H."/>
            <person name="Schneider V."/>
            <person name="Ventura M."/>
            <person name="Kronenberg Z."/>
            <person name="Murali S."/>
            <person name="Gordon D."/>
            <person name="Cantsilieris S."/>
            <person name="Munson K."/>
            <person name="Nelson B."/>
            <person name="Raja A."/>
            <person name="Underwood J."/>
            <person name="Diekhans M."/>
            <person name="Fiddes I."/>
            <person name="Haussler D."/>
            <person name="Eichler E."/>
        </authorList>
    </citation>
    <scope>NUCLEOTIDE SEQUENCE [LARGE SCALE GENOMIC DNA]</scope>
    <source>
        <strain evidence="3">Yerkes chimp pedigree #C0471</strain>
    </source>
</reference>
<evidence type="ECO:0000259" key="2">
    <source>
        <dbReference type="PROSITE" id="PS51059"/>
    </source>
</evidence>
<evidence type="ECO:0000313" key="3">
    <source>
        <dbReference type="EMBL" id="PNI92823.1"/>
    </source>
</evidence>
<organism evidence="3 4">
    <name type="scientific">Pan troglodytes</name>
    <name type="common">Chimpanzee</name>
    <dbReference type="NCBI Taxonomy" id="9598"/>
    <lineage>
        <taxon>Eukaryota</taxon>
        <taxon>Metazoa</taxon>
        <taxon>Chordata</taxon>
        <taxon>Craniata</taxon>
        <taxon>Vertebrata</taxon>
        <taxon>Euteleostomi</taxon>
        <taxon>Mammalia</taxon>
        <taxon>Eutheria</taxon>
        <taxon>Euarchontoglires</taxon>
        <taxon>Primates</taxon>
        <taxon>Haplorrhini</taxon>
        <taxon>Catarrhini</taxon>
        <taxon>Hominidae</taxon>
        <taxon>Pan</taxon>
    </lineage>
</organism>
<protein>
    <submittedName>
        <fullName evidence="3">TNKS isoform 12</fullName>
    </submittedName>
</protein>
<dbReference type="InterPro" id="IPR012317">
    <property type="entry name" value="Poly(ADP-ribose)pol_cat_dom"/>
</dbReference>
<comment type="caution">
    <text evidence="3">The sequence shown here is derived from an EMBL/GenBank/DDBJ whole genome shotgun (WGS) entry which is preliminary data.</text>
</comment>
<dbReference type="EMBL" id="NBAG03000064">
    <property type="protein sequence ID" value="PNI92823.1"/>
    <property type="molecule type" value="Genomic_DNA"/>
</dbReference>
<dbReference type="Gene3D" id="6.20.320.10">
    <property type="match status" value="1"/>
</dbReference>
<accession>A0A2J8Q972</accession>
<dbReference type="Proteomes" id="UP000236370">
    <property type="component" value="Unassembled WGS sequence"/>
</dbReference>
<dbReference type="AlphaFoldDB" id="A0A2J8Q972"/>
<proteinExistence type="inferred from homology"/>